<keyword evidence="1" id="KW-0472">Membrane</keyword>
<dbReference type="Pfam" id="PF07811">
    <property type="entry name" value="TadE"/>
    <property type="match status" value="1"/>
</dbReference>
<keyword evidence="4" id="KW-1185">Reference proteome</keyword>
<feature type="domain" description="TadE-like" evidence="2">
    <location>
        <begin position="20"/>
        <end position="63"/>
    </location>
</feature>
<dbReference type="EMBL" id="CABVGP010000003">
    <property type="protein sequence ID" value="VVJ22712.1"/>
    <property type="molecule type" value="Genomic_DNA"/>
</dbReference>
<evidence type="ECO:0000313" key="4">
    <source>
        <dbReference type="Proteomes" id="UP000399805"/>
    </source>
</evidence>
<evidence type="ECO:0000259" key="2">
    <source>
        <dbReference type="Pfam" id="PF07811"/>
    </source>
</evidence>
<name>A0A6I8M217_9PSEU</name>
<dbReference type="Proteomes" id="UP000399805">
    <property type="component" value="Unassembled WGS sequence"/>
</dbReference>
<proteinExistence type="predicted"/>
<accession>A0A6I8M217</accession>
<reference evidence="3 4" key="1">
    <citation type="submission" date="2019-09" db="EMBL/GenBank/DDBJ databases">
        <authorList>
            <person name="Leyn A S."/>
        </authorList>
    </citation>
    <scope>NUCLEOTIDE SEQUENCE [LARGE SCALE GENOMIC DNA]</scope>
    <source>
        <strain evidence="3">AA231_1</strain>
    </source>
</reference>
<sequence length="155" mass="16036">MTTQAPGRAPARRWWCAERGSVTVEAVLFAPLLVMVVVFVAVVVHRGVDARLRLDDAAHQAARAATLQRSAPAAVTAARETAGAALAHAGVVCRDLVTTMSGTLAPAATITVSVRCTVDLSQALLLRLPGGKTLESTASEVVDAYRSAPAIGARP</sequence>
<gene>
    <name evidence="3" type="ORF">AA23TX_07629</name>
</gene>
<keyword evidence="1" id="KW-1133">Transmembrane helix</keyword>
<organism evidence="3 4">
    <name type="scientific">Amycolatopsis camponoti</name>
    <dbReference type="NCBI Taxonomy" id="2606593"/>
    <lineage>
        <taxon>Bacteria</taxon>
        <taxon>Bacillati</taxon>
        <taxon>Actinomycetota</taxon>
        <taxon>Actinomycetes</taxon>
        <taxon>Pseudonocardiales</taxon>
        <taxon>Pseudonocardiaceae</taxon>
        <taxon>Amycolatopsis</taxon>
    </lineage>
</organism>
<protein>
    <recommendedName>
        <fullName evidence="2">TadE-like domain-containing protein</fullName>
    </recommendedName>
</protein>
<dbReference type="InterPro" id="IPR012495">
    <property type="entry name" value="TadE-like_dom"/>
</dbReference>
<evidence type="ECO:0000256" key="1">
    <source>
        <dbReference type="SAM" id="Phobius"/>
    </source>
</evidence>
<dbReference type="AlphaFoldDB" id="A0A6I8M217"/>
<keyword evidence="1" id="KW-0812">Transmembrane</keyword>
<evidence type="ECO:0000313" key="3">
    <source>
        <dbReference type="EMBL" id="VVJ22712.1"/>
    </source>
</evidence>
<feature type="transmembrane region" description="Helical" evidence="1">
    <location>
        <begin position="26"/>
        <end position="44"/>
    </location>
</feature>